<gene>
    <name evidence="2" type="ORF">CLOSTHATH_07292</name>
</gene>
<accession>D3AUH7</accession>
<dbReference type="EMBL" id="ACIO01001065">
    <property type="protein sequence ID" value="EFC94527.1"/>
    <property type="molecule type" value="Genomic_DNA"/>
</dbReference>
<evidence type="ECO:0000313" key="3">
    <source>
        <dbReference type="Proteomes" id="UP000004968"/>
    </source>
</evidence>
<reference evidence="2 3" key="1">
    <citation type="submission" date="2010-01" db="EMBL/GenBank/DDBJ databases">
        <authorList>
            <person name="Weinstock G."/>
            <person name="Sodergren E."/>
            <person name="Clifton S."/>
            <person name="Fulton L."/>
            <person name="Fulton B."/>
            <person name="Courtney L."/>
            <person name="Fronick C."/>
            <person name="Harrison M."/>
            <person name="Strong C."/>
            <person name="Farmer C."/>
            <person name="Delahaunty K."/>
            <person name="Markovic C."/>
            <person name="Hall O."/>
            <person name="Minx P."/>
            <person name="Tomlinson C."/>
            <person name="Mitreva M."/>
            <person name="Nelson J."/>
            <person name="Hou S."/>
            <person name="Wollam A."/>
            <person name="Pepin K.H."/>
            <person name="Johnson M."/>
            <person name="Bhonagiri V."/>
            <person name="Nash W.E."/>
            <person name="Warren W."/>
            <person name="Chinwalla A."/>
            <person name="Mardis E.R."/>
            <person name="Wilson R.K."/>
        </authorList>
    </citation>
    <scope>NUCLEOTIDE SEQUENCE [LARGE SCALE GENOMIC DNA]</scope>
    <source>
        <strain evidence="2 3">DSM 13479</strain>
    </source>
</reference>
<dbReference type="Proteomes" id="UP000004968">
    <property type="component" value="Unassembled WGS sequence"/>
</dbReference>
<organism evidence="2 3">
    <name type="scientific">Hungatella hathewayi DSM 13479</name>
    <dbReference type="NCBI Taxonomy" id="566550"/>
    <lineage>
        <taxon>Bacteria</taxon>
        <taxon>Bacillati</taxon>
        <taxon>Bacillota</taxon>
        <taxon>Clostridia</taxon>
        <taxon>Lachnospirales</taxon>
        <taxon>Lachnospiraceae</taxon>
        <taxon>Hungatella</taxon>
    </lineage>
</organism>
<evidence type="ECO:0000256" key="1">
    <source>
        <dbReference type="SAM" id="MobiDB-lite"/>
    </source>
</evidence>
<feature type="non-terminal residue" evidence="2">
    <location>
        <position position="47"/>
    </location>
</feature>
<comment type="caution">
    <text evidence="2">The sequence shown here is derived from an EMBL/GenBank/DDBJ whole genome shotgun (WGS) entry which is preliminary data.</text>
</comment>
<proteinExistence type="predicted"/>
<protein>
    <submittedName>
        <fullName evidence="2">Uncharacterized protein</fullName>
    </submittedName>
</protein>
<dbReference type="AlphaFoldDB" id="D3AUH7"/>
<evidence type="ECO:0000313" key="2">
    <source>
        <dbReference type="EMBL" id="EFC94527.1"/>
    </source>
</evidence>
<name>D3AUH7_9FIRM</name>
<sequence length="47" mass="5622">MKMLEPKGFEFLEGLTKWIKPKDNSLKRRIRESRNQKPPKGVKRLVL</sequence>
<feature type="region of interest" description="Disordered" evidence="1">
    <location>
        <begin position="26"/>
        <end position="47"/>
    </location>
</feature>
<dbReference type="HOGENOM" id="CLU_3193011_0_0_9"/>